<keyword evidence="1" id="KW-0732">Signal</keyword>
<gene>
    <name evidence="2" type="ORF">FHP91_16995</name>
</gene>
<organism evidence="2 3">
    <name type="scientific">Denitromonas halophila</name>
    <dbReference type="NCBI Taxonomy" id="1629404"/>
    <lineage>
        <taxon>Bacteria</taxon>
        <taxon>Pseudomonadati</taxon>
        <taxon>Pseudomonadota</taxon>
        <taxon>Betaproteobacteria</taxon>
        <taxon>Rhodocyclales</taxon>
        <taxon>Zoogloeaceae</taxon>
        <taxon>Denitromonas</taxon>
    </lineage>
</organism>
<dbReference type="AlphaFoldDB" id="A0A557QIA6"/>
<proteinExistence type="predicted"/>
<reference evidence="2 3" key="1">
    <citation type="submission" date="2019-07" db="EMBL/GenBank/DDBJ databases">
        <title>The pathways for chlorine oxyanion respiration interact through the shared metabolite chlorate.</title>
        <authorList>
            <person name="Barnum T.P."/>
            <person name="Cheng Y."/>
            <person name="Hill K.A."/>
            <person name="Lucas L.N."/>
            <person name="Carlson H.K."/>
            <person name="Coates J.D."/>
        </authorList>
    </citation>
    <scope>NUCLEOTIDE SEQUENCE [LARGE SCALE GENOMIC DNA]</scope>
    <source>
        <strain evidence="2 3">SFB-3</strain>
    </source>
</reference>
<evidence type="ECO:0000313" key="2">
    <source>
        <dbReference type="EMBL" id="TVO52633.1"/>
    </source>
</evidence>
<name>A0A557QIA6_9RHOO</name>
<comment type="caution">
    <text evidence="2">The sequence shown here is derived from an EMBL/GenBank/DDBJ whole genome shotgun (WGS) entry which is preliminary data.</text>
</comment>
<feature type="signal peptide" evidence="1">
    <location>
        <begin position="1"/>
        <end position="19"/>
    </location>
</feature>
<dbReference type="RefSeq" id="WP_144310723.1">
    <property type="nucleotide sequence ID" value="NZ_VMNK01000016.1"/>
</dbReference>
<dbReference type="EMBL" id="VMNK01000016">
    <property type="protein sequence ID" value="TVO52633.1"/>
    <property type="molecule type" value="Genomic_DNA"/>
</dbReference>
<accession>A0A557QIA6</accession>
<sequence length="152" mass="16620">MIRYFLALLSCCFSLIAYGENYQTILVDEAHIGFSRPDNSDPPPYVISPGPAVIVLASNYAIEVPKEFGVTAPNSIHLVMGNNQKYKVAWRGNGNRHELSKSTLRPLPGSIPFRGFRSGDTAIIAIGFDHTGITPGKDNVLSAMWLGMIKVQ</sequence>
<protein>
    <submittedName>
        <fullName evidence="2">Uncharacterized protein</fullName>
    </submittedName>
</protein>
<evidence type="ECO:0000313" key="3">
    <source>
        <dbReference type="Proteomes" id="UP000319502"/>
    </source>
</evidence>
<evidence type="ECO:0000256" key="1">
    <source>
        <dbReference type="SAM" id="SignalP"/>
    </source>
</evidence>
<feature type="chain" id="PRO_5021854849" evidence="1">
    <location>
        <begin position="20"/>
        <end position="152"/>
    </location>
</feature>
<dbReference type="Proteomes" id="UP000319502">
    <property type="component" value="Unassembled WGS sequence"/>
</dbReference>
<keyword evidence="3" id="KW-1185">Reference proteome</keyword>